<gene>
    <name evidence="1" type="ORF">GALMADRAFT_78099</name>
</gene>
<accession>A0A067SPI9</accession>
<evidence type="ECO:0000313" key="1">
    <source>
        <dbReference type="EMBL" id="KDR68698.1"/>
    </source>
</evidence>
<keyword evidence="2" id="KW-1185">Reference proteome</keyword>
<dbReference type="HOGENOM" id="CLU_141153_0_0_1"/>
<reference evidence="2" key="1">
    <citation type="journal article" date="2014" name="Proc. Natl. Acad. Sci. U.S.A.">
        <title>Extensive sampling of basidiomycete genomes demonstrates inadequacy of the white-rot/brown-rot paradigm for wood decay fungi.</title>
        <authorList>
            <person name="Riley R."/>
            <person name="Salamov A.A."/>
            <person name="Brown D.W."/>
            <person name="Nagy L.G."/>
            <person name="Floudas D."/>
            <person name="Held B.W."/>
            <person name="Levasseur A."/>
            <person name="Lombard V."/>
            <person name="Morin E."/>
            <person name="Otillar R."/>
            <person name="Lindquist E.A."/>
            <person name="Sun H."/>
            <person name="LaButti K.M."/>
            <person name="Schmutz J."/>
            <person name="Jabbour D."/>
            <person name="Luo H."/>
            <person name="Baker S.E."/>
            <person name="Pisabarro A.G."/>
            <person name="Walton J.D."/>
            <person name="Blanchette R.A."/>
            <person name="Henrissat B."/>
            <person name="Martin F."/>
            <person name="Cullen D."/>
            <person name="Hibbett D.S."/>
            <person name="Grigoriev I.V."/>
        </authorList>
    </citation>
    <scope>NUCLEOTIDE SEQUENCE [LARGE SCALE GENOMIC DNA]</scope>
    <source>
        <strain evidence="2">CBS 339.88</strain>
    </source>
</reference>
<evidence type="ECO:0000313" key="2">
    <source>
        <dbReference type="Proteomes" id="UP000027222"/>
    </source>
</evidence>
<protein>
    <submittedName>
        <fullName evidence="1">Uncharacterized protein</fullName>
    </submittedName>
</protein>
<dbReference type="EMBL" id="KL142406">
    <property type="protein sequence ID" value="KDR68698.1"/>
    <property type="molecule type" value="Genomic_DNA"/>
</dbReference>
<dbReference type="OrthoDB" id="3205170at2759"/>
<dbReference type="AlphaFoldDB" id="A0A067SPI9"/>
<proteinExistence type="predicted"/>
<name>A0A067SPI9_GALM3</name>
<dbReference type="Proteomes" id="UP000027222">
    <property type="component" value="Unassembled WGS sequence"/>
</dbReference>
<organism evidence="1 2">
    <name type="scientific">Galerina marginata (strain CBS 339.88)</name>
    <dbReference type="NCBI Taxonomy" id="685588"/>
    <lineage>
        <taxon>Eukaryota</taxon>
        <taxon>Fungi</taxon>
        <taxon>Dikarya</taxon>
        <taxon>Basidiomycota</taxon>
        <taxon>Agaricomycotina</taxon>
        <taxon>Agaricomycetes</taxon>
        <taxon>Agaricomycetidae</taxon>
        <taxon>Agaricales</taxon>
        <taxon>Agaricineae</taxon>
        <taxon>Strophariaceae</taxon>
        <taxon>Galerina</taxon>
    </lineage>
</organism>
<sequence>MRLRNCKETVPCTIEDTLRDVHPRTLDEPFHWFASPGDPVWILSADEKGNTRKWRKGNILGETGIVICDKLGILRTYGVRYKVNRQDVFVAVTPGLQPELKPDTLEVRALLREAGMFI</sequence>